<evidence type="ECO:0000313" key="3">
    <source>
        <dbReference type="Proteomes" id="UP001461498"/>
    </source>
</evidence>
<keyword evidence="1" id="KW-1133">Transmembrane helix</keyword>
<organism evidence="2 3">
    <name type="scientific">Rhynocoris fuscipes</name>
    <dbReference type="NCBI Taxonomy" id="488301"/>
    <lineage>
        <taxon>Eukaryota</taxon>
        <taxon>Metazoa</taxon>
        <taxon>Ecdysozoa</taxon>
        <taxon>Arthropoda</taxon>
        <taxon>Hexapoda</taxon>
        <taxon>Insecta</taxon>
        <taxon>Pterygota</taxon>
        <taxon>Neoptera</taxon>
        <taxon>Paraneoptera</taxon>
        <taxon>Hemiptera</taxon>
        <taxon>Heteroptera</taxon>
        <taxon>Panheteroptera</taxon>
        <taxon>Cimicomorpha</taxon>
        <taxon>Reduviidae</taxon>
        <taxon>Harpactorinae</taxon>
        <taxon>Harpactorini</taxon>
        <taxon>Rhynocoris</taxon>
    </lineage>
</organism>
<evidence type="ECO:0000313" key="2">
    <source>
        <dbReference type="EMBL" id="KAK9506972.1"/>
    </source>
</evidence>
<dbReference type="Proteomes" id="UP001461498">
    <property type="component" value="Unassembled WGS sequence"/>
</dbReference>
<keyword evidence="1" id="KW-0472">Membrane</keyword>
<dbReference type="AlphaFoldDB" id="A0AAW1D939"/>
<keyword evidence="3" id="KW-1185">Reference proteome</keyword>
<proteinExistence type="predicted"/>
<gene>
    <name evidence="2" type="ORF">O3M35_008811</name>
</gene>
<accession>A0AAW1D939</accession>
<keyword evidence="1" id="KW-0812">Transmembrane</keyword>
<comment type="caution">
    <text evidence="2">The sequence shown here is derived from an EMBL/GenBank/DDBJ whole genome shotgun (WGS) entry which is preliminary data.</text>
</comment>
<feature type="transmembrane region" description="Helical" evidence="1">
    <location>
        <begin position="54"/>
        <end position="74"/>
    </location>
</feature>
<protein>
    <submittedName>
        <fullName evidence="2">Uncharacterized protein</fullName>
    </submittedName>
</protein>
<sequence>MNKHLASTISRIRTGHAVYLYKIGHRSSPTCRTCLLNDDYKHIIMEYLHPNETYYSMNCTVSFLLLFIFNKLFFQITPRF</sequence>
<evidence type="ECO:0000256" key="1">
    <source>
        <dbReference type="SAM" id="Phobius"/>
    </source>
</evidence>
<reference evidence="2 3" key="1">
    <citation type="submission" date="2022-12" db="EMBL/GenBank/DDBJ databases">
        <title>Chromosome-level genome assembly of true bugs.</title>
        <authorList>
            <person name="Ma L."/>
            <person name="Li H."/>
        </authorList>
    </citation>
    <scope>NUCLEOTIDE SEQUENCE [LARGE SCALE GENOMIC DNA]</scope>
    <source>
        <strain evidence="2">Lab_2022b</strain>
    </source>
</reference>
<name>A0AAW1D939_9HEMI</name>
<dbReference type="EMBL" id="JAPXFL010000005">
    <property type="protein sequence ID" value="KAK9506972.1"/>
    <property type="molecule type" value="Genomic_DNA"/>
</dbReference>